<reference evidence="1 2" key="1">
    <citation type="submission" date="2020-05" db="EMBL/GenBank/DDBJ databases">
        <title>DNA-SIP metagenomic assembled genomes.</title>
        <authorList>
            <person name="Yu J."/>
        </authorList>
    </citation>
    <scope>NUCLEOTIDE SEQUENCE [LARGE SCALE GENOMIC DNA]</scope>
    <source>
        <strain evidence="1">Bin5.27</strain>
    </source>
</reference>
<gene>
    <name evidence="1" type="ORF">HOQ43_10935</name>
</gene>
<dbReference type="AlphaFoldDB" id="A0A850C3T8"/>
<name>A0A850C3T8_9ACTN</name>
<evidence type="ECO:0000313" key="1">
    <source>
        <dbReference type="EMBL" id="NUQ88965.1"/>
    </source>
</evidence>
<proteinExistence type="predicted"/>
<protein>
    <recommendedName>
        <fullName evidence="3">Tail protein</fullName>
    </recommendedName>
</protein>
<sequence>MLDERQISLRGLVMGPGTPYKILEFEAWTRTVRASDTDRAWAHGAYSGAEWHKDAVIPILVEIQASSATEWRYHHRRLAAAARPVETGSSPELRYRLRGDTEEFMQRVRPRGVMPKIRQLGGGMIRTGLSVVALDPTVYSGEEYSTGDVGLPLIEGGLVAPWTAPLLSVVTISAGRATLLNRGDRAVGLRIRLTAGADGLVQPVITMARPDGIVQSLRIALDLTDGDYLDIDTSAQTIVLNGTASRRSYVTGDWPILPGTDPLAESLGEAILTSDLSWSASAPSETATMSALWRDAYST</sequence>
<evidence type="ECO:0008006" key="3">
    <source>
        <dbReference type="Google" id="ProtNLM"/>
    </source>
</evidence>
<dbReference type="EMBL" id="JABFXE010000451">
    <property type="protein sequence ID" value="NUQ88965.1"/>
    <property type="molecule type" value="Genomic_DNA"/>
</dbReference>
<accession>A0A850C3T8</accession>
<comment type="caution">
    <text evidence="1">The sequence shown here is derived from an EMBL/GenBank/DDBJ whole genome shotgun (WGS) entry which is preliminary data.</text>
</comment>
<dbReference type="Proteomes" id="UP000574690">
    <property type="component" value="Unassembled WGS sequence"/>
</dbReference>
<evidence type="ECO:0000313" key="2">
    <source>
        <dbReference type="Proteomes" id="UP000574690"/>
    </source>
</evidence>
<organism evidence="1 2">
    <name type="scientific">Glycomyces artemisiae</name>
    <dbReference type="NCBI Taxonomy" id="1076443"/>
    <lineage>
        <taxon>Bacteria</taxon>
        <taxon>Bacillati</taxon>
        <taxon>Actinomycetota</taxon>
        <taxon>Actinomycetes</taxon>
        <taxon>Glycomycetales</taxon>
        <taxon>Glycomycetaceae</taxon>
        <taxon>Glycomyces</taxon>
    </lineage>
</organism>